<proteinExistence type="predicted"/>
<dbReference type="EMBL" id="JAVREY010000137">
    <property type="protein sequence ID" value="MDT0469867.1"/>
    <property type="molecule type" value="Genomic_DNA"/>
</dbReference>
<comment type="caution">
    <text evidence="2">The sequence shown here is derived from an EMBL/GenBank/DDBJ whole genome shotgun (WGS) entry which is preliminary data.</text>
</comment>
<dbReference type="Proteomes" id="UP001183809">
    <property type="component" value="Unassembled WGS sequence"/>
</dbReference>
<accession>A0ABU2U9F1</accession>
<name>A0ABU2U9F1_9ACTN</name>
<evidence type="ECO:0000313" key="3">
    <source>
        <dbReference type="Proteomes" id="UP001183809"/>
    </source>
</evidence>
<gene>
    <name evidence="2" type="ORF">RM764_44245</name>
</gene>
<feature type="region of interest" description="Disordered" evidence="1">
    <location>
        <begin position="40"/>
        <end position="59"/>
    </location>
</feature>
<organism evidence="2 3">
    <name type="scientific">Streptomyces gibsoniae</name>
    <dbReference type="NCBI Taxonomy" id="3075529"/>
    <lineage>
        <taxon>Bacteria</taxon>
        <taxon>Bacillati</taxon>
        <taxon>Actinomycetota</taxon>
        <taxon>Actinomycetes</taxon>
        <taxon>Kitasatosporales</taxon>
        <taxon>Streptomycetaceae</taxon>
        <taxon>Streptomyces</taxon>
    </lineage>
</organism>
<protein>
    <submittedName>
        <fullName evidence="2">Uncharacterized protein</fullName>
    </submittedName>
</protein>
<keyword evidence="3" id="KW-1185">Reference proteome</keyword>
<evidence type="ECO:0000256" key="1">
    <source>
        <dbReference type="SAM" id="MobiDB-lite"/>
    </source>
</evidence>
<sequence length="59" mass="6148">MICERLAADVLLVQPIAPGDVADILAGPPHGRYCGVASPQTQDLVDMPPARRPGARTGL</sequence>
<evidence type="ECO:0000313" key="2">
    <source>
        <dbReference type="EMBL" id="MDT0469867.1"/>
    </source>
</evidence>
<reference evidence="3" key="1">
    <citation type="submission" date="2023-07" db="EMBL/GenBank/DDBJ databases">
        <title>30 novel species of actinomycetes from the DSMZ collection.</title>
        <authorList>
            <person name="Nouioui I."/>
        </authorList>
    </citation>
    <scope>NUCLEOTIDE SEQUENCE [LARGE SCALE GENOMIC DNA]</scope>
    <source>
        <strain evidence="3">DSM 41699</strain>
    </source>
</reference>
<dbReference type="RefSeq" id="WP_311701284.1">
    <property type="nucleotide sequence ID" value="NZ_JAVREY010000137.1"/>
</dbReference>